<accession>X0TDC5</accession>
<keyword evidence="3" id="KW-0472">Membrane</keyword>
<dbReference type="SUPFAM" id="SSF53901">
    <property type="entry name" value="Thiolase-like"/>
    <property type="match status" value="1"/>
</dbReference>
<name>X0TDC5_9ZZZZ</name>
<sequence>YQDGKAVFKHAVIGMVDVSAEILKKNNYKAKDIKLFIPHQANYRIINAVAKKMEFSPDQTIINLNKYGNTTSATIPLAMSEAYQKKMMKKGDPVILTAFGAGFAWGSLLLRWAID</sequence>
<dbReference type="GO" id="GO:0044550">
    <property type="term" value="P:secondary metabolite biosynthetic process"/>
    <property type="evidence" value="ECO:0007669"/>
    <property type="project" value="TreeGrafter"/>
</dbReference>
<dbReference type="AlphaFoldDB" id="X0TDC5"/>
<keyword evidence="3" id="KW-0812">Transmembrane</keyword>
<dbReference type="Pfam" id="PF08541">
    <property type="entry name" value="ACP_syn_III_C"/>
    <property type="match status" value="1"/>
</dbReference>
<dbReference type="InterPro" id="IPR013747">
    <property type="entry name" value="ACP_syn_III_C"/>
</dbReference>
<keyword evidence="3" id="KW-1133">Transmembrane helix</keyword>
<dbReference type="Gene3D" id="3.40.47.10">
    <property type="match status" value="1"/>
</dbReference>
<protein>
    <recommendedName>
        <fullName evidence="4">Beta-ketoacyl-[acyl-carrier-protein] synthase III C-terminal domain-containing protein</fullName>
    </recommendedName>
</protein>
<evidence type="ECO:0000313" key="5">
    <source>
        <dbReference type="EMBL" id="GAF86192.1"/>
    </source>
</evidence>
<proteinExistence type="predicted"/>
<feature type="non-terminal residue" evidence="5">
    <location>
        <position position="1"/>
    </location>
</feature>
<feature type="transmembrane region" description="Helical" evidence="3">
    <location>
        <begin position="94"/>
        <end position="114"/>
    </location>
</feature>
<evidence type="ECO:0000256" key="2">
    <source>
        <dbReference type="ARBA" id="ARBA00023315"/>
    </source>
</evidence>
<feature type="domain" description="Beta-ketoacyl-[acyl-carrier-protein] synthase III C-terminal" evidence="4">
    <location>
        <begin position="23"/>
        <end position="112"/>
    </location>
</feature>
<dbReference type="InterPro" id="IPR016039">
    <property type="entry name" value="Thiolase-like"/>
</dbReference>
<keyword evidence="2" id="KW-0012">Acyltransferase</keyword>
<evidence type="ECO:0000259" key="4">
    <source>
        <dbReference type="Pfam" id="PF08541"/>
    </source>
</evidence>
<dbReference type="EMBL" id="BARS01017575">
    <property type="protein sequence ID" value="GAF86192.1"/>
    <property type="molecule type" value="Genomic_DNA"/>
</dbReference>
<dbReference type="GO" id="GO:0016746">
    <property type="term" value="F:acyltransferase activity"/>
    <property type="evidence" value="ECO:0007669"/>
    <property type="project" value="UniProtKB-KW"/>
</dbReference>
<evidence type="ECO:0000256" key="3">
    <source>
        <dbReference type="SAM" id="Phobius"/>
    </source>
</evidence>
<organism evidence="5">
    <name type="scientific">marine sediment metagenome</name>
    <dbReference type="NCBI Taxonomy" id="412755"/>
    <lineage>
        <taxon>unclassified sequences</taxon>
        <taxon>metagenomes</taxon>
        <taxon>ecological metagenomes</taxon>
    </lineage>
</organism>
<evidence type="ECO:0000256" key="1">
    <source>
        <dbReference type="ARBA" id="ARBA00022679"/>
    </source>
</evidence>
<comment type="caution">
    <text evidence="5">The sequence shown here is derived from an EMBL/GenBank/DDBJ whole genome shotgun (WGS) entry which is preliminary data.</text>
</comment>
<dbReference type="PANTHER" id="PTHR34069:SF2">
    <property type="entry name" value="BETA-KETOACYL-[ACYL-CARRIER-PROTEIN] SYNTHASE III"/>
    <property type="match status" value="1"/>
</dbReference>
<dbReference type="PANTHER" id="PTHR34069">
    <property type="entry name" value="3-OXOACYL-[ACYL-CARRIER-PROTEIN] SYNTHASE 3"/>
    <property type="match status" value="1"/>
</dbReference>
<gene>
    <name evidence="5" type="ORF">S01H1_28728</name>
</gene>
<reference evidence="5" key="1">
    <citation type="journal article" date="2014" name="Front. Microbiol.">
        <title>High frequency of phylogenetically diverse reductive dehalogenase-homologous genes in deep subseafloor sedimentary metagenomes.</title>
        <authorList>
            <person name="Kawai M."/>
            <person name="Futagami T."/>
            <person name="Toyoda A."/>
            <person name="Takaki Y."/>
            <person name="Nishi S."/>
            <person name="Hori S."/>
            <person name="Arai W."/>
            <person name="Tsubouchi T."/>
            <person name="Morono Y."/>
            <person name="Uchiyama I."/>
            <person name="Ito T."/>
            <person name="Fujiyama A."/>
            <person name="Inagaki F."/>
            <person name="Takami H."/>
        </authorList>
    </citation>
    <scope>NUCLEOTIDE SEQUENCE</scope>
    <source>
        <strain evidence="5">Expedition CK06-06</strain>
    </source>
</reference>
<keyword evidence="1" id="KW-0808">Transferase</keyword>